<name>A0A242MC33_CABSO</name>
<organism evidence="1 2">
    <name type="scientific">Caballeronia sordidicola</name>
    <name type="common">Burkholderia sordidicola</name>
    <dbReference type="NCBI Taxonomy" id="196367"/>
    <lineage>
        <taxon>Bacteria</taxon>
        <taxon>Pseudomonadati</taxon>
        <taxon>Pseudomonadota</taxon>
        <taxon>Betaproteobacteria</taxon>
        <taxon>Burkholderiales</taxon>
        <taxon>Burkholderiaceae</taxon>
        <taxon>Caballeronia</taxon>
    </lineage>
</organism>
<accession>A0A242MC33</accession>
<dbReference type="EMBL" id="NBTY01000161">
    <property type="protein sequence ID" value="OTP68845.1"/>
    <property type="molecule type" value="Genomic_DNA"/>
</dbReference>
<dbReference type="AlphaFoldDB" id="A0A242MC33"/>
<protein>
    <submittedName>
        <fullName evidence="1">Uncharacterized protein</fullName>
    </submittedName>
</protein>
<comment type="caution">
    <text evidence="1">The sequence shown here is derived from an EMBL/GenBank/DDBJ whole genome shotgun (WGS) entry which is preliminary data.</text>
</comment>
<reference evidence="1 2" key="1">
    <citation type="submission" date="2017-03" db="EMBL/GenBank/DDBJ databases">
        <title>Genome analysis of strain PAMC 26510.</title>
        <authorList>
            <person name="Oh H.-M."/>
            <person name="Yang J.-A."/>
        </authorList>
    </citation>
    <scope>NUCLEOTIDE SEQUENCE [LARGE SCALE GENOMIC DNA]</scope>
    <source>
        <strain evidence="1 2">PAMC 26510</strain>
    </source>
</reference>
<gene>
    <name evidence="1" type="ORF">PAMC26510_28365</name>
</gene>
<dbReference type="Proteomes" id="UP000194546">
    <property type="component" value="Unassembled WGS sequence"/>
</dbReference>
<proteinExistence type="predicted"/>
<evidence type="ECO:0000313" key="1">
    <source>
        <dbReference type="EMBL" id="OTP68845.1"/>
    </source>
</evidence>
<evidence type="ECO:0000313" key="2">
    <source>
        <dbReference type="Proteomes" id="UP000194546"/>
    </source>
</evidence>
<sequence length="42" mass="4716">MIIESGSPLREARLPLCLTMHATPRRTFASCVITRLLLTCRS</sequence>